<organism evidence="1 2">
    <name type="scientific">Mycena maculata</name>
    <dbReference type="NCBI Taxonomy" id="230809"/>
    <lineage>
        <taxon>Eukaryota</taxon>
        <taxon>Fungi</taxon>
        <taxon>Dikarya</taxon>
        <taxon>Basidiomycota</taxon>
        <taxon>Agaricomycotina</taxon>
        <taxon>Agaricomycetes</taxon>
        <taxon>Agaricomycetidae</taxon>
        <taxon>Agaricales</taxon>
        <taxon>Marasmiineae</taxon>
        <taxon>Mycenaceae</taxon>
        <taxon>Mycena</taxon>
    </lineage>
</organism>
<sequence>TLFPNLTPGHSLYFTEYVQQLFPLFGPNQTEAVASNYQSFGSPLDQVNAIMGESTFICPTYNLLRAFPGKSYKGEYAVPPALHADDMFYYFPSFTFSGLSKSFNNTTFTNAFTQGFLSFVVHLDPDDKLRPSITPEWPTWAPTETEMVFNRTEGGVPSIAGVPTWNTLLGRCKCVLLASFFLVQWLISTGRFWKSLIKLTAQ</sequence>
<reference evidence="1" key="1">
    <citation type="submission" date="2023-03" db="EMBL/GenBank/DDBJ databases">
        <title>Massive genome expansion in bonnet fungi (Mycena s.s.) driven by repeated elements and novel gene families across ecological guilds.</title>
        <authorList>
            <consortium name="Lawrence Berkeley National Laboratory"/>
            <person name="Harder C.B."/>
            <person name="Miyauchi S."/>
            <person name="Viragh M."/>
            <person name="Kuo A."/>
            <person name="Thoen E."/>
            <person name="Andreopoulos B."/>
            <person name="Lu D."/>
            <person name="Skrede I."/>
            <person name="Drula E."/>
            <person name="Henrissat B."/>
            <person name="Morin E."/>
            <person name="Kohler A."/>
            <person name="Barry K."/>
            <person name="LaButti K."/>
            <person name="Morin E."/>
            <person name="Salamov A."/>
            <person name="Lipzen A."/>
            <person name="Mereny Z."/>
            <person name="Hegedus B."/>
            <person name="Baldrian P."/>
            <person name="Stursova M."/>
            <person name="Weitz H."/>
            <person name="Taylor A."/>
            <person name="Grigoriev I.V."/>
            <person name="Nagy L.G."/>
            <person name="Martin F."/>
            <person name="Kauserud H."/>
        </authorList>
    </citation>
    <scope>NUCLEOTIDE SEQUENCE</scope>
    <source>
        <strain evidence="1">CBHHK188m</strain>
    </source>
</reference>
<evidence type="ECO:0000313" key="1">
    <source>
        <dbReference type="EMBL" id="KAJ7754688.1"/>
    </source>
</evidence>
<dbReference type="Gene3D" id="3.40.50.1820">
    <property type="entry name" value="alpha/beta hydrolase"/>
    <property type="match status" value="1"/>
</dbReference>
<accession>A0AAD7J2L7</accession>
<feature type="non-terminal residue" evidence="1">
    <location>
        <position position="202"/>
    </location>
</feature>
<proteinExistence type="predicted"/>
<dbReference type="InterPro" id="IPR029058">
    <property type="entry name" value="AB_hydrolase_fold"/>
</dbReference>
<dbReference type="Proteomes" id="UP001215280">
    <property type="component" value="Unassembled WGS sequence"/>
</dbReference>
<protein>
    <recommendedName>
        <fullName evidence="3">Carboxylesterase type B domain-containing protein</fullName>
    </recommendedName>
</protein>
<comment type="caution">
    <text evidence="1">The sequence shown here is derived from an EMBL/GenBank/DDBJ whole genome shotgun (WGS) entry which is preliminary data.</text>
</comment>
<dbReference type="EMBL" id="JARJLG010000066">
    <property type="protein sequence ID" value="KAJ7754688.1"/>
    <property type="molecule type" value="Genomic_DNA"/>
</dbReference>
<dbReference type="SUPFAM" id="SSF53474">
    <property type="entry name" value="alpha/beta-Hydrolases"/>
    <property type="match status" value="1"/>
</dbReference>
<name>A0AAD7J2L7_9AGAR</name>
<evidence type="ECO:0008006" key="3">
    <source>
        <dbReference type="Google" id="ProtNLM"/>
    </source>
</evidence>
<keyword evidence="2" id="KW-1185">Reference proteome</keyword>
<evidence type="ECO:0000313" key="2">
    <source>
        <dbReference type="Proteomes" id="UP001215280"/>
    </source>
</evidence>
<dbReference type="AlphaFoldDB" id="A0AAD7J2L7"/>
<gene>
    <name evidence="1" type="ORF">DFH07DRAFT_743696</name>
</gene>